<dbReference type="GO" id="GO:0031048">
    <property type="term" value="P:regulatory ncRNA-mediated heterochromatin formation"/>
    <property type="evidence" value="ECO:0007669"/>
    <property type="project" value="TreeGrafter"/>
</dbReference>
<dbReference type="GO" id="GO:0035197">
    <property type="term" value="F:siRNA binding"/>
    <property type="evidence" value="ECO:0007669"/>
    <property type="project" value="TreeGrafter"/>
</dbReference>
<keyword evidence="1" id="KW-0732">Signal</keyword>
<dbReference type="AlphaFoldDB" id="A0AAY4CJU8"/>
<dbReference type="GO" id="GO:0005634">
    <property type="term" value="C:nucleus"/>
    <property type="evidence" value="ECO:0007669"/>
    <property type="project" value="TreeGrafter"/>
</dbReference>
<name>A0AAY4CJU8_9TELE</name>
<evidence type="ECO:0000259" key="2">
    <source>
        <dbReference type="Pfam" id="PF22749"/>
    </source>
</evidence>
<accession>A0AAY4CJU8</accession>
<reference evidence="3" key="2">
    <citation type="submission" date="2025-08" db="UniProtKB">
        <authorList>
            <consortium name="Ensembl"/>
        </authorList>
    </citation>
    <scope>IDENTIFICATION</scope>
</reference>
<proteinExistence type="predicted"/>
<dbReference type="Proteomes" id="UP000694580">
    <property type="component" value="Chromosome 15"/>
</dbReference>
<reference evidence="3" key="3">
    <citation type="submission" date="2025-09" db="UniProtKB">
        <authorList>
            <consortium name="Ensembl"/>
        </authorList>
    </citation>
    <scope>IDENTIFICATION</scope>
</reference>
<dbReference type="InterPro" id="IPR053858">
    <property type="entry name" value="Arb2_dom"/>
</dbReference>
<evidence type="ECO:0000313" key="4">
    <source>
        <dbReference type="Proteomes" id="UP000694580"/>
    </source>
</evidence>
<evidence type="ECO:0000256" key="1">
    <source>
        <dbReference type="SAM" id="SignalP"/>
    </source>
</evidence>
<dbReference type="InterPro" id="IPR048263">
    <property type="entry name" value="Arb2"/>
</dbReference>
<feature type="domain" description="Arb2" evidence="2">
    <location>
        <begin position="201"/>
        <end position="291"/>
    </location>
</feature>
<dbReference type="Ensembl" id="ENSDCDT00010041489.1">
    <property type="protein sequence ID" value="ENSDCDP00010033475.1"/>
    <property type="gene ID" value="ENSDCDG00010021352.1"/>
</dbReference>
<keyword evidence="4" id="KW-1185">Reference proteome</keyword>
<protein>
    <recommendedName>
        <fullName evidence="2">Arb2 domain-containing protein</fullName>
    </recommendedName>
</protein>
<reference evidence="3 4" key="1">
    <citation type="submission" date="2020-06" db="EMBL/GenBank/DDBJ databases">
        <authorList>
            <consortium name="Wellcome Sanger Institute Data Sharing"/>
        </authorList>
    </citation>
    <scope>NUCLEOTIDE SEQUENCE [LARGE SCALE GENOMIC DNA]</scope>
</reference>
<feature type="chain" id="PRO_5044276099" description="Arb2 domain-containing protein" evidence="1">
    <location>
        <begin position="25"/>
        <end position="361"/>
    </location>
</feature>
<dbReference type="Pfam" id="PF22749">
    <property type="entry name" value="Arb2"/>
    <property type="match status" value="2"/>
</dbReference>
<feature type="domain" description="Arb2" evidence="2">
    <location>
        <begin position="67"/>
        <end position="200"/>
    </location>
</feature>
<dbReference type="GeneTree" id="ENSGT00530000063907"/>
<dbReference type="PANTHER" id="PTHR21357">
    <property type="entry name" value="FAM172 FAMILY PROTEIN HOMOLOG CG10038"/>
    <property type="match status" value="1"/>
</dbReference>
<organism evidence="3 4">
    <name type="scientific">Denticeps clupeoides</name>
    <name type="common">denticle herring</name>
    <dbReference type="NCBI Taxonomy" id="299321"/>
    <lineage>
        <taxon>Eukaryota</taxon>
        <taxon>Metazoa</taxon>
        <taxon>Chordata</taxon>
        <taxon>Craniata</taxon>
        <taxon>Vertebrata</taxon>
        <taxon>Euteleostomi</taxon>
        <taxon>Actinopterygii</taxon>
        <taxon>Neopterygii</taxon>
        <taxon>Teleostei</taxon>
        <taxon>Clupei</taxon>
        <taxon>Clupeiformes</taxon>
        <taxon>Denticipitoidei</taxon>
        <taxon>Denticipitidae</taxon>
        <taxon>Denticeps</taxon>
    </lineage>
</organism>
<sequence length="361" mass="40216">MRFGTGRGLVSFFFFFLASHNCGSRMTDTRVHLHLHLHGGLINAVNVNAATTLRFALSPRMCDVEPEFPYHFTEAGSLRHRATGEPYAFCFRRDDVQATHQEHRSLCGFVTRHVHGLLDTLLRLQRVPLSRGRAAVYMSPGALQHPGTLLVLIPDLGSMRCGVWSSGCVAAEGLDKGSQIPYVRWAQRESWAVLLMDPNEGFQSPEEHVCHVWDSLVSQAAAEFVMVVAHGYGGVAFVDLLCNREQEVQRRVWAVAFVDSSHSIWHQPLSAEGCEWLAARSRRWVLSDKPLNRLVSTLTAGLQLSAGTLCHEMAPATCMESVLRFFAESVNTNAPDTVPGVVTRRRSLRHRPGHEDEEVSP</sequence>
<feature type="signal peptide" evidence="1">
    <location>
        <begin position="1"/>
        <end position="24"/>
    </location>
</feature>
<evidence type="ECO:0000313" key="3">
    <source>
        <dbReference type="Ensembl" id="ENSDCDP00010033475.1"/>
    </source>
</evidence>
<dbReference type="PANTHER" id="PTHR21357:SF5">
    <property type="entry name" value="SI:CH73-41E3.7"/>
    <property type="match status" value="1"/>
</dbReference>